<evidence type="ECO:0000313" key="10">
    <source>
        <dbReference type="Proteomes" id="UP001231189"/>
    </source>
</evidence>
<evidence type="ECO:0000256" key="1">
    <source>
        <dbReference type="ARBA" id="ARBA00004251"/>
    </source>
</evidence>
<dbReference type="InterPro" id="IPR053211">
    <property type="entry name" value="DNA_repair-toleration"/>
</dbReference>
<comment type="subcellular location">
    <subcellularLocation>
        <location evidence="1">Cell membrane</location>
        <topology evidence="1">Single-pass type I membrane protein</topology>
    </subcellularLocation>
</comment>
<evidence type="ECO:0000256" key="3">
    <source>
        <dbReference type="ARBA" id="ARBA00022692"/>
    </source>
</evidence>
<evidence type="ECO:0000256" key="2">
    <source>
        <dbReference type="ARBA" id="ARBA00022614"/>
    </source>
</evidence>
<dbReference type="InterPro" id="IPR001611">
    <property type="entry name" value="Leu-rich_rpt"/>
</dbReference>
<evidence type="ECO:0000256" key="6">
    <source>
        <dbReference type="ARBA" id="ARBA00022989"/>
    </source>
</evidence>
<organism evidence="9 10">
    <name type="scientific">Lolium multiflorum</name>
    <name type="common">Italian ryegrass</name>
    <name type="synonym">Lolium perenne subsp. multiflorum</name>
    <dbReference type="NCBI Taxonomy" id="4521"/>
    <lineage>
        <taxon>Eukaryota</taxon>
        <taxon>Viridiplantae</taxon>
        <taxon>Streptophyta</taxon>
        <taxon>Embryophyta</taxon>
        <taxon>Tracheophyta</taxon>
        <taxon>Spermatophyta</taxon>
        <taxon>Magnoliopsida</taxon>
        <taxon>Liliopsida</taxon>
        <taxon>Poales</taxon>
        <taxon>Poaceae</taxon>
        <taxon>BOP clade</taxon>
        <taxon>Pooideae</taxon>
        <taxon>Poodae</taxon>
        <taxon>Poeae</taxon>
        <taxon>Poeae Chloroplast Group 2 (Poeae type)</taxon>
        <taxon>Loliodinae</taxon>
        <taxon>Loliinae</taxon>
        <taxon>Lolium</taxon>
    </lineage>
</organism>
<keyword evidence="10" id="KW-1185">Reference proteome</keyword>
<accession>A0AAD8R5Y0</accession>
<dbReference type="EMBL" id="JAUUTY010000006">
    <property type="protein sequence ID" value="KAK1614947.1"/>
    <property type="molecule type" value="Genomic_DNA"/>
</dbReference>
<dbReference type="SMART" id="SM00369">
    <property type="entry name" value="LRR_TYP"/>
    <property type="match status" value="5"/>
</dbReference>
<dbReference type="Proteomes" id="UP001231189">
    <property type="component" value="Unassembled WGS sequence"/>
</dbReference>
<reference evidence="9" key="1">
    <citation type="submission" date="2023-07" db="EMBL/GenBank/DDBJ databases">
        <title>A chromosome-level genome assembly of Lolium multiflorum.</title>
        <authorList>
            <person name="Chen Y."/>
            <person name="Copetti D."/>
            <person name="Kolliker R."/>
            <person name="Studer B."/>
        </authorList>
    </citation>
    <scope>NUCLEOTIDE SEQUENCE</scope>
    <source>
        <strain evidence="9">02402/16</strain>
        <tissue evidence="9">Leaf</tissue>
    </source>
</reference>
<dbReference type="FunFam" id="3.80.10.10:FF:000530">
    <property type="entry name" value="Receptor-like protein 2"/>
    <property type="match status" value="1"/>
</dbReference>
<dbReference type="FunFam" id="3.80.10.10:FF:000403">
    <property type="entry name" value="Receptor-like protein 2"/>
    <property type="match status" value="1"/>
</dbReference>
<dbReference type="Gene3D" id="3.80.10.10">
    <property type="entry name" value="Ribonuclease Inhibitor"/>
    <property type="match status" value="3"/>
</dbReference>
<evidence type="ECO:0000313" key="9">
    <source>
        <dbReference type="EMBL" id="KAK1614947.1"/>
    </source>
</evidence>
<evidence type="ECO:0000256" key="4">
    <source>
        <dbReference type="ARBA" id="ARBA00022729"/>
    </source>
</evidence>
<dbReference type="SUPFAM" id="SSF52047">
    <property type="entry name" value="RNI-like"/>
    <property type="match status" value="1"/>
</dbReference>
<dbReference type="AlphaFoldDB" id="A0AAD8R5Y0"/>
<dbReference type="SUPFAM" id="SSF52058">
    <property type="entry name" value="L domain-like"/>
    <property type="match status" value="1"/>
</dbReference>
<feature type="domain" description="Leucine-rich repeat-containing N-terminal plant-type" evidence="8">
    <location>
        <begin position="415"/>
        <end position="452"/>
    </location>
</feature>
<dbReference type="InterPro" id="IPR013210">
    <property type="entry name" value="LRR_N_plant-typ"/>
</dbReference>
<keyword evidence="4" id="KW-0732">Signal</keyword>
<gene>
    <name evidence="9" type="ORF">QYE76_020464</name>
</gene>
<evidence type="ECO:0000256" key="5">
    <source>
        <dbReference type="ARBA" id="ARBA00022737"/>
    </source>
</evidence>
<comment type="caution">
    <text evidence="9">The sequence shown here is derived from an EMBL/GenBank/DDBJ whole genome shotgun (WGS) entry which is preliminary data.</text>
</comment>
<dbReference type="FunFam" id="3.80.10.10:FF:000383">
    <property type="entry name" value="Leucine-rich repeat receptor protein kinase EMS1"/>
    <property type="match status" value="1"/>
</dbReference>
<protein>
    <recommendedName>
        <fullName evidence="8">Leucine-rich repeat-containing N-terminal plant-type domain-containing protein</fullName>
    </recommendedName>
</protein>
<sequence>MITNIFLAAKGLEGPISQSLGILAELQYLDLSHNSLYGALPLELVSSSSMIILDVSFNQLNGTLGGLSSSTPSWPLQVLNISSNLFIGEFPSSMWKTMANLVTLNASNNSFTGQIPTQLCNTSPFITVLDLSFNKFSGSIPPGLGDCSMLRELRAGYNNISGTLPDELFNVTSLEYLSFPNNGLGGVLDSARIVSLRNLVTLDLAENILSGKIPKSIGHLQRLEELHLNNNNMSGELPSTLSNCTNLITIDLKINHFSGELTKFNFSNLPNLRTLDLYLNDFNNTVPDSIYSCSNLIALRLSSNKLDGQLSPRIGDLKSLSFLSLDTNFFRNITNALHILKNSRNLTTLLIGGNFKGELMPNDDIFDGFENLQFPEKTMQPLSHTHRKGFPTAFFSLALALLAYLACPTSSCTEQEKSSLLQLLAGLSWDGGLMASWRSDLDCCRWEGITCSPNRTVTDVSLASRGLEGSISPFLCNLTGLLRLNLSGNSLSGGLPLGLVQSSSIIVLDVSFNSLTGDLSELPSSTAASPDRPDPTSE</sequence>
<evidence type="ECO:0000259" key="8">
    <source>
        <dbReference type="Pfam" id="PF08263"/>
    </source>
</evidence>
<dbReference type="PANTHER" id="PTHR48060:SF19">
    <property type="entry name" value="LEUCINE-RICH REPEAT-CONTAINING N-TERMINAL PLANT-TYPE DOMAIN-CONTAINING PROTEIN"/>
    <property type="match status" value="1"/>
</dbReference>
<keyword evidence="5" id="KW-0677">Repeat</keyword>
<keyword evidence="7" id="KW-0472">Membrane</keyword>
<dbReference type="InterPro" id="IPR032675">
    <property type="entry name" value="LRR_dom_sf"/>
</dbReference>
<dbReference type="PANTHER" id="PTHR48060">
    <property type="entry name" value="DNA DAMAGE-REPAIR/TOLERATION PROTEIN DRT100"/>
    <property type="match status" value="1"/>
</dbReference>
<dbReference type="Pfam" id="PF00560">
    <property type="entry name" value="LRR_1"/>
    <property type="match status" value="6"/>
</dbReference>
<dbReference type="Pfam" id="PF08263">
    <property type="entry name" value="LRRNT_2"/>
    <property type="match status" value="1"/>
</dbReference>
<keyword evidence="2" id="KW-0433">Leucine-rich repeat</keyword>
<evidence type="ECO:0000256" key="7">
    <source>
        <dbReference type="ARBA" id="ARBA00023136"/>
    </source>
</evidence>
<dbReference type="GO" id="GO:0005886">
    <property type="term" value="C:plasma membrane"/>
    <property type="evidence" value="ECO:0007669"/>
    <property type="project" value="UniProtKB-SubCell"/>
</dbReference>
<proteinExistence type="predicted"/>
<keyword evidence="3" id="KW-0812">Transmembrane</keyword>
<dbReference type="InterPro" id="IPR003591">
    <property type="entry name" value="Leu-rich_rpt_typical-subtyp"/>
</dbReference>
<keyword evidence="6" id="KW-1133">Transmembrane helix</keyword>
<name>A0AAD8R5Y0_LOLMU</name>